<dbReference type="EMBL" id="KU574722">
    <property type="protein sequence ID" value="AMM43645.1"/>
    <property type="molecule type" value="Genomic_DNA"/>
</dbReference>
<gene>
    <name evidence="1" type="ORF">CBB_80</name>
</gene>
<protein>
    <submittedName>
        <fullName evidence="1">Uncharacterized protein</fullName>
    </submittedName>
</protein>
<sequence>MVDRIKFATEMANELNMSNFQTLTSVMAEYATAGSVDGVQCGQANMLADVYSTLNSTQYSVKTYKDDFVALYMNGAVQEERRYTDPIIERRISGVTDPNGDPVDVLREVLEDIKDNEAKSLEHYGVSSTETILVGYSEDETHYYFRLTEMPYVYEEPVMVEVKYFTERSKNFNRHEGNRTSIVGYNAEGIQIYEWVHPNNSTYTRCLKKRYCLENADSFYFKIEKQSYSRPDDSVLMGMVQLY</sequence>
<name>A0A1L2CUE4_9CAUD</name>
<evidence type="ECO:0000313" key="2">
    <source>
        <dbReference type="Proteomes" id="UP000223891"/>
    </source>
</evidence>
<proteinExistence type="predicted"/>
<dbReference type="Proteomes" id="UP000223891">
    <property type="component" value="Segment"/>
</dbReference>
<organism evidence="1 2">
    <name type="scientific">Pectobacterium phage vB_PcaM_CBB</name>
    <dbReference type="NCBI Taxonomy" id="2772511"/>
    <lineage>
        <taxon>Viruses</taxon>
        <taxon>Duplodnaviria</taxon>
        <taxon>Heunggongvirae</taxon>
        <taxon>Uroviricota</taxon>
        <taxon>Caudoviricetes</taxon>
        <taxon>Mimasvirus</taxon>
        <taxon>Mimasvirus CBB</taxon>
    </lineage>
</organism>
<keyword evidence="2" id="KW-1185">Reference proteome</keyword>
<evidence type="ECO:0000313" key="1">
    <source>
        <dbReference type="EMBL" id="AMM43645.1"/>
    </source>
</evidence>
<reference evidence="2" key="1">
    <citation type="submission" date="2016-01" db="EMBL/GenBank/DDBJ databases">
        <title>Isolation and Characterization of Enterobacteria phage CBB.</title>
        <authorList>
            <person name="Buttimer C.T.H."/>
            <person name="Hendrix H."/>
            <person name="Alexandre H."/>
            <person name="O'Mahony J."/>
            <person name="Lavigne R."/>
            <person name="Coffey A."/>
        </authorList>
    </citation>
    <scope>NUCLEOTIDE SEQUENCE [LARGE SCALE GENOMIC DNA]</scope>
</reference>
<accession>A0A1L2CUE4</accession>